<evidence type="ECO:0000313" key="8">
    <source>
        <dbReference type="Proteomes" id="UP000035287"/>
    </source>
</evidence>
<keyword evidence="4" id="KW-0067">ATP-binding</keyword>
<dbReference type="STRING" id="1348774.AB433_01520"/>
<keyword evidence="8" id="KW-1185">Reference proteome</keyword>
<dbReference type="InterPro" id="IPR027417">
    <property type="entry name" value="P-loop_NTPase"/>
</dbReference>
<dbReference type="GO" id="GO:0005886">
    <property type="term" value="C:plasma membrane"/>
    <property type="evidence" value="ECO:0007669"/>
    <property type="project" value="UniProtKB-SubCell"/>
</dbReference>
<dbReference type="Gene3D" id="1.20.1560.10">
    <property type="entry name" value="ABC transporter type 1, transmembrane domain"/>
    <property type="match status" value="1"/>
</dbReference>
<dbReference type="Pfam" id="PF00005">
    <property type="entry name" value="ABC_tran"/>
    <property type="match status" value="1"/>
</dbReference>
<protein>
    <submittedName>
        <fullName evidence="7">Uncharacterized protein</fullName>
    </submittedName>
</protein>
<dbReference type="PROSITE" id="PS50929">
    <property type="entry name" value="ABC_TM1F"/>
    <property type="match status" value="1"/>
</dbReference>
<dbReference type="GO" id="GO:0034040">
    <property type="term" value="F:ATPase-coupled lipid transmembrane transporter activity"/>
    <property type="evidence" value="ECO:0007669"/>
    <property type="project" value="TreeGrafter"/>
</dbReference>
<dbReference type="EMBL" id="CP011770">
    <property type="protein sequence ID" value="AKM08951.1"/>
    <property type="molecule type" value="Genomic_DNA"/>
</dbReference>
<dbReference type="InterPro" id="IPR017871">
    <property type="entry name" value="ABC_transporter-like_CS"/>
</dbReference>
<dbReference type="PROSITE" id="PS00211">
    <property type="entry name" value="ABC_TRANSPORTER_1"/>
    <property type="match status" value="1"/>
</dbReference>
<dbReference type="GO" id="GO:0140359">
    <property type="term" value="F:ABC-type transporter activity"/>
    <property type="evidence" value="ECO:0007669"/>
    <property type="project" value="InterPro"/>
</dbReference>
<dbReference type="OrthoDB" id="5288711at2"/>
<evidence type="ECO:0000256" key="1">
    <source>
        <dbReference type="ARBA" id="ARBA00004651"/>
    </source>
</evidence>
<dbReference type="GO" id="GO:0005524">
    <property type="term" value="F:ATP binding"/>
    <property type="evidence" value="ECO:0007669"/>
    <property type="project" value="UniProtKB-KW"/>
</dbReference>
<keyword evidence="5" id="KW-1133">Transmembrane helix</keyword>
<evidence type="ECO:0000256" key="4">
    <source>
        <dbReference type="ARBA" id="ARBA00022840"/>
    </source>
</evidence>
<evidence type="ECO:0000256" key="5">
    <source>
        <dbReference type="ARBA" id="ARBA00022989"/>
    </source>
</evidence>
<dbReference type="GO" id="GO:0016887">
    <property type="term" value="F:ATP hydrolysis activity"/>
    <property type="evidence" value="ECO:0007669"/>
    <property type="project" value="InterPro"/>
</dbReference>
<accession>A0A0G3XE84</accession>
<evidence type="ECO:0000256" key="2">
    <source>
        <dbReference type="ARBA" id="ARBA00022692"/>
    </source>
</evidence>
<dbReference type="InterPro" id="IPR003439">
    <property type="entry name" value="ABC_transporter-like_ATP-bd"/>
</dbReference>
<dbReference type="SMART" id="SM00382">
    <property type="entry name" value="AAA"/>
    <property type="match status" value="1"/>
</dbReference>
<dbReference type="PANTHER" id="PTHR24221">
    <property type="entry name" value="ATP-BINDING CASSETTE SUB-FAMILY B"/>
    <property type="match status" value="1"/>
</dbReference>
<dbReference type="Pfam" id="PF00664">
    <property type="entry name" value="ABC_membrane"/>
    <property type="match status" value="1"/>
</dbReference>
<dbReference type="SUPFAM" id="SSF52540">
    <property type="entry name" value="P-loop containing nucleoside triphosphate hydrolases"/>
    <property type="match status" value="1"/>
</dbReference>
<gene>
    <name evidence="7" type="ORF">AB433_01520</name>
</gene>
<evidence type="ECO:0000256" key="6">
    <source>
        <dbReference type="ARBA" id="ARBA00023136"/>
    </source>
</evidence>
<organism evidence="7 8">
    <name type="scientific">Croceicoccus naphthovorans</name>
    <dbReference type="NCBI Taxonomy" id="1348774"/>
    <lineage>
        <taxon>Bacteria</taxon>
        <taxon>Pseudomonadati</taxon>
        <taxon>Pseudomonadota</taxon>
        <taxon>Alphaproteobacteria</taxon>
        <taxon>Sphingomonadales</taxon>
        <taxon>Erythrobacteraceae</taxon>
        <taxon>Croceicoccus</taxon>
    </lineage>
</organism>
<dbReference type="AlphaFoldDB" id="A0A0G3XE84"/>
<dbReference type="InterPro" id="IPR003593">
    <property type="entry name" value="AAA+_ATPase"/>
</dbReference>
<keyword evidence="6" id="KW-0472">Membrane</keyword>
<dbReference type="Proteomes" id="UP000035287">
    <property type="component" value="Chromosome"/>
</dbReference>
<dbReference type="PROSITE" id="PS50893">
    <property type="entry name" value="ABC_TRANSPORTER_2"/>
    <property type="match status" value="1"/>
</dbReference>
<sequence length="564" mass="59930">MNEALTVLKRLPASRTAQLLALMLGVALTEGIGIVALVPLLSLHDPGASSALPQWVDPLRGLLSLPLILCLFVVLVAGRSALQYAMGLSQTRLQHELVDGWRKHIVTTLVHADWRTLSAMRQSDNVSLIVSSLDRVGFGFGQLLLALAAGMTLGAIWIAAFLLSPLISLVAIGGGVVVVLTFRSLKRRARGIGEAVNARYRDVHAALEASLRALRLIKSHGREAHAVATMEGGIGALRETELDFRRASGRSRAFLQTGAAVLLAIIVGVAWARDVAPAILLPLVVLFARSVPLLDTIQQAMQNWSHAAPALNDAQDLIAKLAPAQEAAVESPGRMVPASEIAVRGATLRHPGRERPALCDVGLSLAVGRTTVLVGPSGAGKSTLADIFGGLVDADEGALFIDGARVEGEDRTRWRHSVAYVHQEPVLFHATIRENLIWAEPDADAAQMVRTLREAAADFVFDLPQGIDTIVGDAGRQLSGGERQRIALARALLRDPALLILDEATSALDSASEAAIASAIADMAGQRTILVIAHRGVLTDLADTVVTLADGRVERVENCERARA</sequence>
<reference evidence="7 8" key="1">
    <citation type="submission" date="2015-06" db="EMBL/GenBank/DDBJ databases">
        <authorList>
            <person name="Zeng Y."/>
            <person name="Huang Y."/>
        </authorList>
    </citation>
    <scope>NUCLEOTIDE SEQUENCE [LARGE SCALE GENOMIC DNA]</scope>
    <source>
        <strain evidence="7 8">PQ-2</strain>
    </source>
</reference>
<keyword evidence="2" id="KW-0812">Transmembrane</keyword>
<keyword evidence="3" id="KW-0547">Nucleotide-binding</keyword>
<evidence type="ECO:0000313" key="7">
    <source>
        <dbReference type="EMBL" id="AKM08951.1"/>
    </source>
</evidence>
<evidence type="ECO:0000256" key="3">
    <source>
        <dbReference type="ARBA" id="ARBA00022741"/>
    </source>
</evidence>
<dbReference type="PATRIC" id="fig|1348774.3.peg.320"/>
<dbReference type="Gene3D" id="3.40.50.300">
    <property type="entry name" value="P-loop containing nucleotide triphosphate hydrolases"/>
    <property type="match status" value="1"/>
</dbReference>
<dbReference type="InterPro" id="IPR039421">
    <property type="entry name" value="Type_1_exporter"/>
</dbReference>
<dbReference type="RefSeq" id="WP_047819647.1">
    <property type="nucleotide sequence ID" value="NZ_CP011770.1"/>
</dbReference>
<dbReference type="SUPFAM" id="SSF90123">
    <property type="entry name" value="ABC transporter transmembrane region"/>
    <property type="match status" value="1"/>
</dbReference>
<name>A0A0G3XE84_9SPHN</name>
<dbReference type="InterPro" id="IPR011527">
    <property type="entry name" value="ABC1_TM_dom"/>
</dbReference>
<comment type="subcellular location">
    <subcellularLocation>
        <location evidence="1">Cell membrane</location>
        <topology evidence="1">Multi-pass membrane protein</topology>
    </subcellularLocation>
</comment>
<dbReference type="InterPro" id="IPR036640">
    <property type="entry name" value="ABC1_TM_sf"/>
</dbReference>
<dbReference type="KEGG" id="cna:AB433_01520"/>
<proteinExistence type="predicted"/>
<dbReference type="PANTHER" id="PTHR24221:SF632">
    <property type="entry name" value="ATP-DEPENDENT LIPID A-CORE FLIPPASE"/>
    <property type="match status" value="1"/>
</dbReference>